<keyword evidence="10" id="KW-1185">Reference proteome</keyword>
<gene>
    <name evidence="8" type="primary">argD</name>
    <name evidence="9" type="ORF">SAMN06295945_0326</name>
</gene>
<evidence type="ECO:0000313" key="9">
    <source>
        <dbReference type="EMBL" id="SNX28007.1"/>
    </source>
</evidence>
<comment type="caution">
    <text evidence="8">Lacks conserved residue(s) required for the propagation of feature annotation.</text>
</comment>
<dbReference type="Gene3D" id="3.90.1150.10">
    <property type="entry name" value="Aspartate Aminotransferase, domain 1"/>
    <property type="match status" value="1"/>
</dbReference>
<dbReference type="InterPro" id="IPR004636">
    <property type="entry name" value="AcOrn/SuccOrn_fam"/>
</dbReference>
<comment type="cofactor">
    <cofactor evidence="8">
        <name>pyridoxal 5'-phosphate</name>
        <dbReference type="ChEBI" id="CHEBI:597326"/>
    </cofactor>
    <text evidence="8">Binds 1 pyridoxal phosphate per subunit.</text>
</comment>
<dbReference type="PANTHER" id="PTHR11986:SF79">
    <property type="entry name" value="ACETYLORNITHINE AMINOTRANSFERASE, MITOCHONDRIAL"/>
    <property type="match status" value="1"/>
</dbReference>
<dbReference type="SUPFAM" id="SSF53383">
    <property type="entry name" value="PLP-dependent transferases"/>
    <property type="match status" value="1"/>
</dbReference>
<dbReference type="InterPro" id="IPR015422">
    <property type="entry name" value="PyrdxlP-dep_Trfase_small"/>
</dbReference>
<dbReference type="PROSITE" id="PS00600">
    <property type="entry name" value="AA_TRANSFER_CLASS_3"/>
    <property type="match status" value="1"/>
</dbReference>
<comment type="subcellular location">
    <subcellularLocation>
        <location evidence="8">Cytoplasm</location>
    </subcellularLocation>
</comment>
<evidence type="ECO:0000313" key="10">
    <source>
        <dbReference type="Proteomes" id="UP000218069"/>
    </source>
</evidence>
<comment type="pathway">
    <text evidence="1">Amine and polyamine biosynthesis; ectoine biosynthesis; L-ectoine from L-aspartate 4-semialdehyde: step 1/3.</text>
</comment>
<comment type="pathway">
    <text evidence="8">Amino-acid biosynthesis; L-arginine biosynthesis; N(2)-acetyl-L-ornithine from L-glutamate: step 4/4.</text>
</comment>
<keyword evidence="8" id="KW-0963">Cytoplasm</keyword>
<evidence type="ECO:0000256" key="7">
    <source>
        <dbReference type="ARBA" id="ARBA00049111"/>
    </source>
</evidence>
<dbReference type="InterPro" id="IPR015421">
    <property type="entry name" value="PyrdxlP-dep_Trfase_major"/>
</dbReference>
<dbReference type="InterPro" id="IPR005814">
    <property type="entry name" value="Aminotrans_3"/>
</dbReference>
<dbReference type="HAMAP" id="MF_01107">
    <property type="entry name" value="ArgD_aminotrans_3"/>
    <property type="match status" value="1"/>
</dbReference>
<dbReference type="Proteomes" id="UP000218069">
    <property type="component" value="Unassembled WGS sequence"/>
</dbReference>
<evidence type="ECO:0000256" key="1">
    <source>
        <dbReference type="ARBA" id="ARBA00004946"/>
    </source>
</evidence>
<dbReference type="AlphaFoldDB" id="A0A240DYG5"/>
<evidence type="ECO:0000256" key="5">
    <source>
        <dbReference type="ARBA" id="ARBA00022679"/>
    </source>
</evidence>
<organism evidence="9 10">
    <name type="scientific">Polynucleobacter meluiroseus</name>
    <dbReference type="NCBI Taxonomy" id="1938814"/>
    <lineage>
        <taxon>Bacteria</taxon>
        <taxon>Pseudomonadati</taxon>
        <taxon>Pseudomonadota</taxon>
        <taxon>Betaproteobacteria</taxon>
        <taxon>Burkholderiales</taxon>
        <taxon>Burkholderiaceae</taxon>
        <taxon>Polynucleobacter</taxon>
    </lineage>
</organism>
<dbReference type="RefSeq" id="WP_096672104.1">
    <property type="nucleotide sequence ID" value="NZ_OANS01000001.1"/>
</dbReference>
<proteinExistence type="inferred from homology"/>
<dbReference type="Gene3D" id="3.40.640.10">
    <property type="entry name" value="Type I PLP-dependent aspartate aminotransferase-like (Major domain)"/>
    <property type="match status" value="1"/>
</dbReference>
<evidence type="ECO:0000256" key="6">
    <source>
        <dbReference type="ARBA" id="ARBA00022898"/>
    </source>
</evidence>
<keyword evidence="4 8" id="KW-0028">Amino-acid biosynthesis</keyword>
<evidence type="ECO:0000256" key="8">
    <source>
        <dbReference type="HAMAP-Rule" id="MF_01107"/>
    </source>
</evidence>
<dbReference type="NCBIfam" id="NF002325">
    <property type="entry name" value="PRK01278.1"/>
    <property type="match status" value="1"/>
</dbReference>
<feature type="binding site" evidence="8">
    <location>
        <position position="278"/>
    </location>
    <ligand>
        <name>pyridoxal 5'-phosphate</name>
        <dbReference type="ChEBI" id="CHEBI:597326"/>
    </ligand>
</feature>
<comment type="subunit">
    <text evidence="8">Homodimer.</text>
</comment>
<sequence length="397" mass="42828">MNQPAHNVDSHSVMYITPRPELIMVEGKGSWLTDNNGKRYLDFLQGWAVNCLGHCNPGMIAALNSQAHQLISPSPAFYNEPMIRLSNLLTDNSCFQKVFFANSGAEANEGAIKLARKWGQINKSGAFEIITFDHSFHGRTLATMSASGKEGWDTMFAPQVPGFLKADLNDLESVQKLVTKRTVAVMLEPVQGEGGVIPATTEFMQALRKFTKENNILLIVDEVQAGCGRTGKLFAYQNFGIEPDIMSLGKGIGGGVPLAALLATEAAACFVPGDQGGTYNGNPLMTAVGASVIEQLIAPGFLEAVQAKGELLRSELLAISQEFGLGGERGMGLLRALILGKDIGAKLVELGRNRSPDGVLLNSPRPNLLRFMPALNVEDDEIRQMSGMLRELLKQAV</sequence>
<dbReference type="InterPro" id="IPR049704">
    <property type="entry name" value="Aminotrans_3_PPA_site"/>
</dbReference>
<comment type="miscellaneous">
    <text evidence="8">May also have succinyldiaminopimelate aminotransferase activity, thus carrying out the corresponding step in lysine biosynthesis.</text>
</comment>
<feature type="binding site" evidence="8">
    <location>
        <begin position="221"/>
        <end position="224"/>
    </location>
    <ligand>
        <name>pyridoxal 5'-phosphate</name>
        <dbReference type="ChEBI" id="CHEBI:597326"/>
    </ligand>
</feature>
<feature type="modified residue" description="N6-(pyridoxal phosphate)lysine" evidence="8">
    <location>
        <position position="250"/>
    </location>
</feature>
<evidence type="ECO:0000256" key="2">
    <source>
        <dbReference type="ARBA" id="ARBA00022571"/>
    </source>
</evidence>
<keyword evidence="3 8" id="KW-0032">Aminotransferase</keyword>
<feature type="binding site" evidence="8">
    <location>
        <position position="139"/>
    </location>
    <ligand>
        <name>N(2)-acetyl-L-ornithine</name>
        <dbReference type="ChEBI" id="CHEBI:57805"/>
    </ligand>
</feature>
<dbReference type="InterPro" id="IPR050103">
    <property type="entry name" value="Class-III_PLP-dep_AT"/>
</dbReference>
<evidence type="ECO:0000256" key="3">
    <source>
        <dbReference type="ARBA" id="ARBA00022576"/>
    </source>
</evidence>
<dbReference type="GO" id="GO:0006526">
    <property type="term" value="P:L-arginine biosynthetic process"/>
    <property type="evidence" value="ECO:0007669"/>
    <property type="project" value="UniProtKB-UniRule"/>
</dbReference>
<dbReference type="FunFam" id="3.40.640.10:FF:000004">
    <property type="entry name" value="Acetylornithine aminotransferase"/>
    <property type="match status" value="1"/>
</dbReference>
<dbReference type="EMBL" id="OANS01000001">
    <property type="protein sequence ID" value="SNX28007.1"/>
    <property type="molecule type" value="Genomic_DNA"/>
</dbReference>
<dbReference type="GO" id="GO:0005737">
    <property type="term" value="C:cytoplasm"/>
    <property type="evidence" value="ECO:0007669"/>
    <property type="project" value="UniProtKB-SubCell"/>
</dbReference>
<dbReference type="GO" id="GO:0042802">
    <property type="term" value="F:identical protein binding"/>
    <property type="evidence" value="ECO:0007669"/>
    <property type="project" value="TreeGrafter"/>
</dbReference>
<accession>A0A240DYG5</accession>
<dbReference type="NCBIfam" id="NF002985">
    <property type="entry name" value="PRK03715.1"/>
    <property type="match status" value="1"/>
</dbReference>
<keyword evidence="2 8" id="KW-0055">Arginine biosynthesis</keyword>
<comment type="catalytic activity">
    <reaction evidence="7">
        <text>L-2,4-diaminobutanoate + 2-oxoglutarate = L-aspartate 4-semialdehyde + L-glutamate</text>
        <dbReference type="Rhea" id="RHEA:11160"/>
        <dbReference type="ChEBI" id="CHEBI:16810"/>
        <dbReference type="ChEBI" id="CHEBI:29985"/>
        <dbReference type="ChEBI" id="CHEBI:58761"/>
        <dbReference type="ChEBI" id="CHEBI:537519"/>
        <dbReference type="EC" id="2.6.1.76"/>
    </reaction>
</comment>
<dbReference type="PANTHER" id="PTHR11986">
    <property type="entry name" value="AMINOTRANSFERASE CLASS III"/>
    <property type="match status" value="1"/>
</dbReference>
<dbReference type="CDD" id="cd00610">
    <property type="entry name" value="OAT_like"/>
    <property type="match status" value="1"/>
</dbReference>
<comment type="similarity">
    <text evidence="8">Belongs to the class-III pyridoxal-phosphate-dependent aminotransferase family. ArgD subfamily.</text>
</comment>
<name>A0A240DYG5_9BURK</name>
<keyword evidence="6 8" id="KW-0663">Pyridoxal phosphate</keyword>
<dbReference type="OrthoDB" id="3398487at2"/>
<evidence type="ECO:0000256" key="4">
    <source>
        <dbReference type="ARBA" id="ARBA00022605"/>
    </source>
</evidence>
<dbReference type="GO" id="GO:0045303">
    <property type="term" value="F:diaminobutyrate-2-oxoglutarate transaminase activity"/>
    <property type="evidence" value="ECO:0007669"/>
    <property type="project" value="UniProtKB-EC"/>
</dbReference>
<dbReference type="PIRSF" id="PIRSF000521">
    <property type="entry name" value="Transaminase_4ab_Lys_Orn"/>
    <property type="match status" value="1"/>
</dbReference>
<feature type="binding site" evidence="8">
    <location>
        <begin position="104"/>
        <end position="105"/>
    </location>
    <ligand>
        <name>pyridoxal 5'-phosphate</name>
        <dbReference type="ChEBI" id="CHEBI:597326"/>
    </ligand>
</feature>
<comment type="catalytic activity">
    <reaction evidence="8">
        <text>N(2)-acetyl-L-ornithine + 2-oxoglutarate = N-acetyl-L-glutamate 5-semialdehyde + L-glutamate</text>
        <dbReference type="Rhea" id="RHEA:18049"/>
        <dbReference type="ChEBI" id="CHEBI:16810"/>
        <dbReference type="ChEBI" id="CHEBI:29123"/>
        <dbReference type="ChEBI" id="CHEBI:29985"/>
        <dbReference type="ChEBI" id="CHEBI:57805"/>
        <dbReference type="EC" id="2.6.1.11"/>
    </reaction>
</comment>
<dbReference type="Pfam" id="PF00202">
    <property type="entry name" value="Aminotran_3"/>
    <property type="match status" value="1"/>
</dbReference>
<keyword evidence="5 8" id="KW-0808">Transferase</keyword>
<dbReference type="GO" id="GO:0003992">
    <property type="term" value="F:N2-acetyl-L-ornithine:2-oxoglutarate 5-aminotransferase activity"/>
    <property type="evidence" value="ECO:0007669"/>
    <property type="project" value="UniProtKB-UniRule"/>
</dbReference>
<dbReference type="InterPro" id="IPR015424">
    <property type="entry name" value="PyrdxlP-dep_Trfase"/>
</dbReference>
<dbReference type="GO" id="GO:0030170">
    <property type="term" value="F:pyridoxal phosphate binding"/>
    <property type="evidence" value="ECO:0007669"/>
    <property type="project" value="InterPro"/>
</dbReference>
<dbReference type="EC" id="2.6.1.11" evidence="8"/>
<feature type="binding site" evidence="8">
    <location>
        <position position="136"/>
    </location>
    <ligand>
        <name>pyridoxal 5'-phosphate</name>
        <dbReference type="ChEBI" id="CHEBI:597326"/>
    </ligand>
</feature>
<protein>
    <recommendedName>
        <fullName evidence="8">Acetylornithine aminotransferase</fullName>
        <shortName evidence="8">ACOAT</shortName>
        <ecNumber evidence="8">2.6.1.11</ecNumber>
    </recommendedName>
</protein>
<reference evidence="10" key="1">
    <citation type="submission" date="2017-08" db="EMBL/GenBank/DDBJ databases">
        <authorList>
            <person name="Varghese N."/>
            <person name="Submissions S."/>
        </authorList>
    </citation>
    <scope>NUCLEOTIDE SEQUENCE [LARGE SCALE GENOMIC DNA]</scope>
    <source>
        <strain evidence="10">AP-Melu-1000-B4</strain>
    </source>
</reference>
<dbReference type="UniPathway" id="UPA00068">
    <property type="reaction ID" value="UER00109"/>
</dbReference>